<name>A0A0P8X6J2_PSEFL</name>
<dbReference type="EMBL" id="LJXB01000048">
    <property type="protein sequence ID" value="KPU61723.1"/>
    <property type="molecule type" value="Genomic_DNA"/>
</dbReference>
<dbReference type="AlphaFoldDB" id="A0A0P8X6J2"/>
<protein>
    <submittedName>
        <fullName evidence="1">Uncharacterized protein</fullName>
    </submittedName>
</protein>
<evidence type="ECO:0000313" key="1">
    <source>
        <dbReference type="EMBL" id="KPU61723.1"/>
    </source>
</evidence>
<organism evidence="1 2">
    <name type="scientific">Pseudomonas fluorescens</name>
    <dbReference type="NCBI Taxonomy" id="294"/>
    <lineage>
        <taxon>Bacteria</taxon>
        <taxon>Pseudomonadati</taxon>
        <taxon>Pseudomonadota</taxon>
        <taxon>Gammaproteobacteria</taxon>
        <taxon>Pseudomonadales</taxon>
        <taxon>Pseudomonadaceae</taxon>
        <taxon>Pseudomonas</taxon>
    </lineage>
</organism>
<proteinExistence type="predicted"/>
<reference evidence="1 2" key="1">
    <citation type="submission" date="2015-09" db="EMBL/GenBank/DDBJ databases">
        <authorList>
            <person name="Jackson K.R."/>
            <person name="Lunt B.L."/>
            <person name="Fisher J.N.B."/>
            <person name="Gardner A.V."/>
            <person name="Bailey M.E."/>
            <person name="Deus L.M."/>
            <person name="Earl A.S."/>
            <person name="Gibby P.D."/>
            <person name="Hartmann K.A."/>
            <person name="Liu J.E."/>
            <person name="Manci A.M."/>
            <person name="Nielsen D.A."/>
            <person name="Solomon M.B."/>
            <person name="Breakwell D.P."/>
            <person name="Burnett S.H."/>
            <person name="Grose J.H."/>
        </authorList>
    </citation>
    <scope>NUCLEOTIDE SEQUENCE [LARGE SCALE GENOMIC DNA]</scope>
    <source>
        <strain evidence="1 2">S613</strain>
    </source>
</reference>
<evidence type="ECO:0000313" key="2">
    <source>
        <dbReference type="Proteomes" id="UP000050349"/>
    </source>
</evidence>
<accession>A0A0P8X6J2</accession>
<sequence length="45" mass="4756">MLAMDVNDNSGCLNDRVVQTFFVGTPPGASSLLQGNELNCDQAGR</sequence>
<dbReference type="PATRIC" id="fig|294.162.peg.471"/>
<dbReference type="Proteomes" id="UP000050349">
    <property type="component" value="Unassembled WGS sequence"/>
</dbReference>
<gene>
    <name evidence="1" type="ORF">AN403_5767</name>
</gene>
<comment type="caution">
    <text evidence="1">The sequence shown here is derived from an EMBL/GenBank/DDBJ whole genome shotgun (WGS) entry which is preliminary data.</text>
</comment>